<dbReference type="RefSeq" id="WP_235050799.1">
    <property type="nucleotide sequence ID" value="NZ_JAKFHA010000002.1"/>
</dbReference>
<dbReference type="AlphaFoldDB" id="A0AA41PWW1"/>
<sequence>MTALLAASTGVAFALVSPKAEKPKVVDGVRCYADTDLRAEPFHGMTSDFAGRPDSEMAIESCRVMWQMGLLGPGAGHEALPDSGPAPMDHPVPALVACVVDGMAAVFPAQPEFCKAAKIPSLLTSGGRPASP</sequence>
<gene>
    <name evidence="1" type="ORF">LZ495_05470</name>
</gene>
<protein>
    <submittedName>
        <fullName evidence="1">Uncharacterized protein</fullName>
    </submittedName>
</protein>
<dbReference type="Proteomes" id="UP001165378">
    <property type="component" value="Unassembled WGS sequence"/>
</dbReference>
<proteinExistence type="predicted"/>
<organism evidence="1 2">
    <name type="scientific">Yinghuangia soli</name>
    <dbReference type="NCBI Taxonomy" id="2908204"/>
    <lineage>
        <taxon>Bacteria</taxon>
        <taxon>Bacillati</taxon>
        <taxon>Actinomycetota</taxon>
        <taxon>Actinomycetes</taxon>
        <taxon>Kitasatosporales</taxon>
        <taxon>Streptomycetaceae</taxon>
        <taxon>Yinghuangia</taxon>
    </lineage>
</organism>
<comment type="caution">
    <text evidence="1">The sequence shown here is derived from an EMBL/GenBank/DDBJ whole genome shotgun (WGS) entry which is preliminary data.</text>
</comment>
<evidence type="ECO:0000313" key="2">
    <source>
        <dbReference type="Proteomes" id="UP001165378"/>
    </source>
</evidence>
<keyword evidence="2" id="KW-1185">Reference proteome</keyword>
<dbReference type="EMBL" id="JAKFHA010000002">
    <property type="protein sequence ID" value="MCF2526671.1"/>
    <property type="molecule type" value="Genomic_DNA"/>
</dbReference>
<name>A0AA41PWW1_9ACTN</name>
<reference evidence="1" key="1">
    <citation type="submission" date="2022-01" db="EMBL/GenBank/DDBJ databases">
        <title>Genome-Based Taxonomic Classification of the Phylum Actinobacteria.</title>
        <authorList>
            <person name="Gao Y."/>
        </authorList>
    </citation>
    <scope>NUCLEOTIDE SEQUENCE</scope>
    <source>
        <strain evidence="1">KLBMP 8922</strain>
    </source>
</reference>
<accession>A0AA41PWW1</accession>
<evidence type="ECO:0000313" key="1">
    <source>
        <dbReference type="EMBL" id="MCF2526671.1"/>
    </source>
</evidence>